<dbReference type="EMBL" id="CP060711">
    <property type="protein sequence ID" value="QNN46574.1"/>
    <property type="molecule type" value="Genomic_DNA"/>
</dbReference>
<evidence type="ECO:0000313" key="1">
    <source>
        <dbReference type="EMBL" id="QNN46574.1"/>
    </source>
</evidence>
<evidence type="ECO:0000313" key="2">
    <source>
        <dbReference type="Proteomes" id="UP000515977"/>
    </source>
</evidence>
<dbReference type="AlphaFoldDB" id="A0A7G9QT99"/>
<reference evidence="1 2" key="1">
    <citation type="submission" date="2020-08" db="EMBL/GenBank/DDBJ databases">
        <title>Genome sequence of Thermomonas brevis KACC 16975T.</title>
        <authorList>
            <person name="Hyun D.-W."/>
            <person name="Bae J.-W."/>
        </authorList>
    </citation>
    <scope>NUCLEOTIDE SEQUENCE [LARGE SCALE GENOMIC DNA]</scope>
    <source>
        <strain evidence="1 2">KACC 16975</strain>
    </source>
</reference>
<dbReference type="RefSeq" id="WP_187570338.1">
    <property type="nucleotide sequence ID" value="NZ_CP060711.1"/>
</dbReference>
<keyword evidence="2" id="KW-1185">Reference proteome</keyword>
<sequence>MSSHQVAMFTFTLGKDESIGPHALRSLWVQASGTRNIGVSRKEPFDGQRNRPIYTLYAPHELGDLHAVELRLRHMLEAAHLHASLTSLHV</sequence>
<name>A0A7G9QT99_9GAMM</name>
<gene>
    <name evidence="1" type="ORF">H9L17_15670</name>
</gene>
<protein>
    <submittedName>
        <fullName evidence="1">Uncharacterized protein</fullName>
    </submittedName>
</protein>
<dbReference type="KEGG" id="tbv:H9L17_15670"/>
<proteinExistence type="predicted"/>
<dbReference type="Proteomes" id="UP000515977">
    <property type="component" value="Chromosome"/>
</dbReference>
<organism evidence="1 2">
    <name type="scientific">Thermomonas brevis</name>
    <dbReference type="NCBI Taxonomy" id="215691"/>
    <lineage>
        <taxon>Bacteria</taxon>
        <taxon>Pseudomonadati</taxon>
        <taxon>Pseudomonadota</taxon>
        <taxon>Gammaproteobacteria</taxon>
        <taxon>Lysobacterales</taxon>
        <taxon>Lysobacteraceae</taxon>
        <taxon>Thermomonas</taxon>
    </lineage>
</organism>
<accession>A0A7G9QT99</accession>